<reference evidence="11" key="1">
    <citation type="submission" date="2022-12" db="EMBL/GenBank/DDBJ databases">
        <authorList>
            <person name="Krivoruchko A.V."/>
            <person name="Elkin A."/>
        </authorList>
    </citation>
    <scope>NUCLEOTIDE SEQUENCE</scope>
    <source>
        <strain evidence="11">IEGM 249</strain>
    </source>
</reference>
<gene>
    <name evidence="11" type="ORF">O4328_42520</name>
    <name evidence="12" type="ORF">Q5707_43830</name>
</gene>
<evidence type="ECO:0000256" key="10">
    <source>
        <dbReference type="RuleBase" id="RU363066"/>
    </source>
</evidence>
<keyword evidence="8" id="KW-0311">Gluconate utilization</keyword>
<dbReference type="InterPro" id="IPR006001">
    <property type="entry name" value="Therm_gnt_kin"/>
</dbReference>
<evidence type="ECO:0000313" key="13">
    <source>
        <dbReference type="Proteomes" id="UP001066327"/>
    </source>
</evidence>
<evidence type="ECO:0000313" key="11">
    <source>
        <dbReference type="EMBL" id="MCZ4590218.1"/>
    </source>
</evidence>
<dbReference type="RefSeq" id="WP_269592930.1">
    <property type="nucleotide sequence ID" value="NZ_CP130956.1"/>
</dbReference>
<dbReference type="PANTHER" id="PTHR43442">
    <property type="entry name" value="GLUCONOKINASE-RELATED"/>
    <property type="match status" value="1"/>
</dbReference>
<dbReference type="CDD" id="cd02021">
    <property type="entry name" value="GntK"/>
    <property type="match status" value="1"/>
</dbReference>
<dbReference type="InterPro" id="IPR027417">
    <property type="entry name" value="P-loop_NTPase"/>
</dbReference>
<comment type="similarity">
    <text evidence="2 10">Belongs to the gluconokinase GntK/GntV family.</text>
</comment>
<geneLocation type="plasmid" evidence="12 14">
    <name>pRho-VOC14-L</name>
</geneLocation>
<dbReference type="NCBIfam" id="TIGR01313">
    <property type="entry name" value="therm_gnt_kin"/>
    <property type="match status" value="1"/>
</dbReference>
<evidence type="ECO:0000256" key="5">
    <source>
        <dbReference type="ARBA" id="ARBA00022741"/>
    </source>
</evidence>
<sequence>MGVFGCGKSTVAGMLATSLEWDVAEGDDLHPASNIDKMRAGIPLSDTDRWPWLANVAAWIAERVESDRPGIITCSALKRVYRDRLRAPNVVFIHLADSGGMIEQRLSDRRGHFMPAALLNSQTVALEPPGRDEYAIEVDAGPPADHVAAHILNRLKLSPQNPVVSS</sequence>
<dbReference type="EC" id="2.7.1.12" evidence="3 10"/>
<evidence type="ECO:0000256" key="9">
    <source>
        <dbReference type="ARBA" id="ARBA00048090"/>
    </source>
</evidence>
<keyword evidence="7 10" id="KW-0067">ATP-binding</keyword>
<dbReference type="EMBL" id="JAPWIS010000043">
    <property type="protein sequence ID" value="MCZ4590218.1"/>
    <property type="molecule type" value="Genomic_DNA"/>
</dbReference>
<dbReference type="GO" id="GO:0019521">
    <property type="term" value="P:D-gluconate metabolic process"/>
    <property type="evidence" value="ECO:0007669"/>
    <property type="project" value="UniProtKB-KW"/>
</dbReference>
<protein>
    <recommendedName>
        <fullName evidence="3 10">Gluconokinase</fullName>
        <ecNumber evidence="3 10">2.7.1.12</ecNumber>
    </recommendedName>
</protein>
<dbReference type="SUPFAM" id="SSF52540">
    <property type="entry name" value="P-loop containing nucleoside triphosphate hydrolases"/>
    <property type="match status" value="1"/>
</dbReference>
<evidence type="ECO:0000256" key="6">
    <source>
        <dbReference type="ARBA" id="ARBA00022777"/>
    </source>
</evidence>
<evidence type="ECO:0000313" key="12">
    <source>
        <dbReference type="EMBL" id="WLF52686.1"/>
    </source>
</evidence>
<dbReference type="GO" id="GO:0005524">
    <property type="term" value="F:ATP binding"/>
    <property type="evidence" value="ECO:0007669"/>
    <property type="project" value="UniProtKB-KW"/>
</dbReference>
<comment type="catalytic activity">
    <reaction evidence="9 10">
        <text>D-gluconate + ATP = 6-phospho-D-gluconate + ADP + H(+)</text>
        <dbReference type="Rhea" id="RHEA:19433"/>
        <dbReference type="ChEBI" id="CHEBI:15378"/>
        <dbReference type="ChEBI" id="CHEBI:18391"/>
        <dbReference type="ChEBI" id="CHEBI:30616"/>
        <dbReference type="ChEBI" id="CHEBI:58759"/>
        <dbReference type="ChEBI" id="CHEBI:456216"/>
        <dbReference type="EC" id="2.7.1.12"/>
    </reaction>
</comment>
<organism evidence="12 14">
    <name type="scientific">Rhodococcus opacus</name>
    <name type="common">Nocardia opaca</name>
    <dbReference type="NCBI Taxonomy" id="37919"/>
    <lineage>
        <taxon>Bacteria</taxon>
        <taxon>Bacillati</taxon>
        <taxon>Actinomycetota</taxon>
        <taxon>Actinomycetes</taxon>
        <taxon>Mycobacteriales</taxon>
        <taxon>Nocardiaceae</taxon>
        <taxon>Rhodococcus</taxon>
    </lineage>
</organism>
<comment type="pathway">
    <text evidence="1">Carbohydrate acid metabolism.</text>
</comment>
<dbReference type="AlphaFoldDB" id="A0AAX3YTS4"/>
<dbReference type="EMBL" id="CP130956">
    <property type="protein sequence ID" value="WLF52686.1"/>
    <property type="molecule type" value="Genomic_DNA"/>
</dbReference>
<evidence type="ECO:0000256" key="4">
    <source>
        <dbReference type="ARBA" id="ARBA00022679"/>
    </source>
</evidence>
<dbReference type="GO" id="GO:0005737">
    <property type="term" value="C:cytoplasm"/>
    <property type="evidence" value="ECO:0007669"/>
    <property type="project" value="TreeGrafter"/>
</dbReference>
<keyword evidence="13" id="KW-1185">Reference proteome</keyword>
<keyword evidence="4 10" id="KW-0808">Transferase</keyword>
<dbReference type="Gene3D" id="3.40.50.300">
    <property type="entry name" value="P-loop containing nucleotide triphosphate hydrolases"/>
    <property type="match status" value="1"/>
</dbReference>
<dbReference type="GO" id="GO:0046316">
    <property type="term" value="F:gluconokinase activity"/>
    <property type="evidence" value="ECO:0007669"/>
    <property type="project" value="UniProtKB-EC"/>
</dbReference>
<dbReference type="Proteomes" id="UP001231166">
    <property type="component" value="Plasmid pRho-VOC14-L"/>
</dbReference>
<keyword evidence="12" id="KW-0614">Plasmid</keyword>
<name>A0AAX3YTS4_RHOOP</name>
<reference evidence="12" key="2">
    <citation type="submission" date="2023-07" db="EMBL/GenBank/DDBJ databases">
        <title>Genomic analysis of Rhodococcus opacus VOC-14 with glycol ethers degradation activity.</title>
        <authorList>
            <person name="Narkevich D.A."/>
            <person name="Hlushen A.M."/>
            <person name="Akhremchuk A.E."/>
            <person name="Sikolenko M.A."/>
            <person name="Valentovich L.N."/>
        </authorList>
    </citation>
    <scope>NUCLEOTIDE SEQUENCE</scope>
    <source>
        <strain evidence="12">VOC-14</strain>
        <plasmid evidence="12">pRho-VOC14-L</plasmid>
    </source>
</reference>
<evidence type="ECO:0000256" key="7">
    <source>
        <dbReference type="ARBA" id="ARBA00022840"/>
    </source>
</evidence>
<keyword evidence="5 10" id="KW-0547">Nucleotide-binding</keyword>
<proteinExistence type="inferred from homology"/>
<keyword evidence="6 10" id="KW-0418">Kinase</keyword>
<evidence type="ECO:0000256" key="2">
    <source>
        <dbReference type="ARBA" id="ARBA00008420"/>
    </source>
</evidence>
<evidence type="ECO:0000256" key="1">
    <source>
        <dbReference type="ARBA" id="ARBA00004761"/>
    </source>
</evidence>
<dbReference type="Proteomes" id="UP001066327">
    <property type="component" value="Unassembled WGS sequence"/>
</dbReference>
<evidence type="ECO:0000256" key="8">
    <source>
        <dbReference type="ARBA" id="ARBA00023064"/>
    </source>
</evidence>
<dbReference type="FunFam" id="3.40.50.300:FF:000522">
    <property type="entry name" value="Gluconokinase"/>
    <property type="match status" value="1"/>
</dbReference>
<accession>A0AAX3YTS4</accession>
<dbReference type="PANTHER" id="PTHR43442:SF3">
    <property type="entry name" value="GLUCONOKINASE-RELATED"/>
    <property type="match status" value="1"/>
</dbReference>
<evidence type="ECO:0000256" key="3">
    <source>
        <dbReference type="ARBA" id="ARBA00012054"/>
    </source>
</evidence>
<evidence type="ECO:0000313" key="14">
    <source>
        <dbReference type="Proteomes" id="UP001231166"/>
    </source>
</evidence>